<evidence type="ECO:0000256" key="1">
    <source>
        <dbReference type="SAM" id="Coils"/>
    </source>
</evidence>
<proteinExistence type="predicted"/>
<feature type="coiled-coil region" evidence="1">
    <location>
        <begin position="51"/>
        <end position="78"/>
    </location>
</feature>
<feature type="coiled-coil region" evidence="1">
    <location>
        <begin position="185"/>
        <end position="212"/>
    </location>
</feature>
<protein>
    <submittedName>
        <fullName evidence="3">DUF4806 domain-containing protein</fullName>
    </submittedName>
</protein>
<evidence type="ECO:0000313" key="2">
    <source>
        <dbReference type="Proteomes" id="UP000046392"/>
    </source>
</evidence>
<dbReference type="Proteomes" id="UP000046392">
    <property type="component" value="Unplaced"/>
</dbReference>
<sequence>MDGLSRTRKGTVINKIEKSLFVHKDDERSTNAEGGLRSRKLFKPLPPAKQVEAEALAAKKAQEEEERIQKEKEESGIQDHLRRCKELNRVSFEYDVNLVDLVDNMIDDGMGSEINNIFETVLYPRLEKLMGRKVTDLDKKFFVRSLLSSNVMKVTKDKLCDTIATTYFKNIGNLQWKGMENYEGNEKTMEKIQEAIRRKIKLAEQINELTKQ</sequence>
<evidence type="ECO:0000313" key="3">
    <source>
        <dbReference type="WBParaSite" id="SPAL_0000572300.1"/>
    </source>
</evidence>
<keyword evidence="2" id="KW-1185">Reference proteome</keyword>
<name>A0A0N5BID9_STREA</name>
<dbReference type="WBParaSite" id="SPAL_0000572300.1">
    <property type="protein sequence ID" value="SPAL_0000572300.1"/>
    <property type="gene ID" value="SPAL_0000572300"/>
</dbReference>
<keyword evidence="1" id="KW-0175">Coiled coil</keyword>
<reference evidence="3" key="1">
    <citation type="submission" date="2017-02" db="UniProtKB">
        <authorList>
            <consortium name="WormBaseParasite"/>
        </authorList>
    </citation>
    <scope>IDENTIFICATION</scope>
</reference>
<dbReference type="AlphaFoldDB" id="A0A0N5BID9"/>
<accession>A0A0N5BID9</accession>
<organism evidence="2 3">
    <name type="scientific">Strongyloides papillosus</name>
    <name type="common">Intestinal threadworm</name>
    <dbReference type="NCBI Taxonomy" id="174720"/>
    <lineage>
        <taxon>Eukaryota</taxon>
        <taxon>Metazoa</taxon>
        <taxon>Ecdysozoa</taxon>
        <taxon>Nematoda</taxon>
        <taxon>Chromadorea</taxon>
        <taxon>Rhabditida</taxon>
        <taxon>Tylenchina</taxon>
        <taxon>Panagrolaimomorpha</taxon>
        <taxon>Strongyloidoidea</taxon>
        <taxon>Strongyloididae</taxon>
        <taxon>Strongyloides</taxon>
    </lineage>
</organism>